<evidence type="ECO:0000259" key="10">
    <source>
        <dbReference type="PROSITE" id="PS50262"/>
    </source>
</evidence>
<dbReference type="PROSITE" id="PS00237">
    <property type="entry name" value="G_PROTEIN_RECEP_F1_1"/>
    <property type="match status" value="1"/>
</dbReference>
<evidence type="ECO:0000256" key="1">
    <source>
        <dbReference type="ARBA" id="ARBA00004141"/>
    </source>
</evidence>
<evidence type="ECO:0000256" key="6">
    <source>
        <dbReference type="ARBA" id="ARBA00023170"/>
    </source>
</evidence>
<evidence type="ECO:0000313" key="13">
    <source>
        <dbReference type="Proteomes" id="UP000663860"/>
    </source>
</evidence>
<evidence type="ECO:0000256" key="4">
    <source>
        <dbReference type="ARBA" id="ARBA00023040"/>
    </source>
</evidence>
<feature type="transmembrane region" description="Helical" evidence="9">
    <location>
        <begin position="99"/>
        <end position="120"/>
    </location>
</feature>
<dbReference type="PANTHER" id="PTHR24243">
    <property type="entry name" value="G-PROTEIN COUPLED RECEPTOR"/>
    <property type="match status" value="1"/>
</dbReference>
<evidence type="ECO:0000256" key="7">
    <source>
        <dbReference type="ARBA" id="ARBA00023224"/>
    </source>
</evidence>
<sequence length="463" mass="53735">MNKSEDNIRLSINIKINFILTILFLLIAIIGVLGNLLVIISVQIDSRMRRSLTNRLIVHVACCDLIILLLNIPDLIQFVSSTNGNWILNEIACKLIRSILVLAQYASVLTMCAVTIERFIGIVYPLRSKFLREEKHVAQITFFVWFFSLLCASPNLIYLRIVSRSPSHRSCSLEYSQKNLHLNQRGYIIHKSIESTIFYFIPLLLQIYCYTRIATQLFHVDDTLQTSFNLNQLRNNQRTQNDMDDEDDYIDNDENMGSRITIAESYVPSSNGRKNTYCQENNPSYSKYLSVQNNSSLLKSKHKKKGGGDYYHQKGGCYNTLKSRRGVIKMLFTVVLIYFVSFSPQVLIFILFDTNAIHPLPKFIQTPYFIAFTMLLITISSASNPIVYAIFCSKFRQSFAKVLRHLWFCDRSTYNCNLNQRRRSLQNLPKENSHINKKISHYEQKSNKNQRISIHINETNDQR</sequence>
<dbReference type="PRINTS" id="PR01157">
    <property type="entry name" value="P2YPURNOCPTR"/>
</dbReference>
<evidence type="ECO:0000256" key="8">
    <source>
        <dbReference type="RuleBase" id="RU000688"/>
    </source>
</evidence>
<dbReference type="InterPro" id="IPR000276">
    <property type="entry name" value="GPCR_Rhodpsn"/>
</dbReference>
<dbReference type="PANTHER" id="PTHR24243:SF224">
    <property type="entry name" value="G-PROTEIN COUPLED RECEPTOR 19-RELATED"/>
    <property type="match status" value="1"/>
</dbReference>
<dbReference type="EMBL" id="CAJOBB010000822">
    <property type="protein sequence ID" value="CAF3758763.1"/>
    <property type="molecule type" value="Genomic_DNA"/>
</dbReference>
<dbReference type="GO" id="GO:0004930">
    <property type="term" value="F:G protein-coupled receptor activity"/>
    <property type="evidence" value="ECO:0007669"/>
    <property type="project" value="UniProtKB-KW"/>
</dbReference>
<keyword evidence="2 8" id="KW-0812">Transmembrane</keyword>
<name>A0A814DWR5_9BILA</name>
<comment type="caution">
    <text evidence="11">The sequence shown here is derived from an EMBL/GenBank/DDBJ whole genome shotgun (WGS) entry which is preliminary data.</text>
</comment>
<feature type="transmembrane region" description="Helical" evidence="9">
    <location>
        <begin position="368"/>
        <end position="391"/>
    </location>
</feature>
<dbReference type="PROSITE" id="PS50262">
    <property type="entry name" value="G_PROTEIN_RECEP_F1_2"/>
    <property type="match status" value="1"/>
</dbReference>
<dbReference type="SUPFAM" id="SSF81321">
    <property type="entry name" value="Family A G protein-coupled receptor-like"/>
    <property type="match status" value="1"/>
</dbReference>
<dbReference type="GO" id="GO:0005886">
    <property type="term" value="C:plasma membrane"/>
    <property type="evidence" value="ECO:0007669"/>
    <property type="project" value="TreeGrafter"/>
</dbReference>
<feature type="transmembrane region" description="Helical" evidence="9">
    <location>
        <begin position="330"/>
        <end position="352"/>
    </location>
</feature>
<proteinExistence type="inferred from homology"/>
<keyword evidence="6 8" id="KW-0675">Receptor</keyword>
<comment type="similarity">
    <text evidence="8">Belongs to the G-protein coupled receptor 1 family.</text>
</comment>
<protein>
    <recommendedName>
        <fullName evidence="10">G-protein coupled receptors family 1 profile domain-containing protein</fullName>
    </recommendedName>
</protein>
<dbReference type="EMBL" id="CAJNOE010000135">
    <property type="protein sequence ID" value="CAF0961426.1"/>
    <property type="molecule type" value="Genomic_DNA"/>
</dbReference>
<dbReference type="Gene3D" id="1.20.1070.10">
    <property type="entry name" value="Rhodopsin 7-helix transmembrane proteins"/>
    <property type="match status" value="1"/>
</dbReference>
<dbReference type="PRINTS" id="PR00237">
    <property type="entry name" value="GPCRRHODOPSN"/>
</dbReference>
<dbReference type="Pfam" id="PF00001">
    <property type="entry name" value="7tm_1"/>
    <property type="match status" value="1"/>
</dbReference>
<feature type="domain" description="G-protein coupled receptors family 1 profile" evidence="10">
    <location>
        <begin position="34"/>
        <end position="388"/>
    </location>
</feature>
<keyword evidence="3 9" id="KW-1133">Transmembrane helix</keyword>
<keyword evidence="7 8" id="KW-0807">Transducer</keyword>
<organism evidence="11 13">
    <name type="scientific">Adineta steineri</name>
    <dbReference type="NCBI Taxonomy" id="433720"/>
    <lineage>
        <taxon>Eukaryota</taxon>
        <taxon>Metazoa</taxon>
        <taxon>Spiralia</taxon>
        <taxon>Gnathifera</taxon>
        <taxon>Rotifera</taxon>
        <taxon>Eurotatoria</taxon>
        <taxon>Bdelloidea</taxon>
        <taxon>Adinetida</taxon>
        <taxon>Adinetidae</taxon>
        <taxon>Adineta</taxon>
    </lineage>
</organism>
<dbReference type="AlphaFoldDB" id="A0A814DWR5"/>
<dbReference type="Proteomes" id="UP000663860">
    <property type="component" value="Unassembled WGS sequence"/>
</dbReference>
<evidence type="ECO:0000313" key="12">
    <source>
        <dbReference type="EMBL" id="CAF3758763.1"/>
    </source>
</evidence>
<dbReference type="SMART" id="SM01381">
    <property type="entry name" value="7TM_GPCR_Srsx"/>
    <property type="match status" value="1"/>
</dbReference>
<accession>A0A814DWR5</accession>
<evidence type="ECO:0000256" key="5">
    <source>
        <dbReference type="ARBA" id="ARBA00023136"/>
    </source>
</evidence>
<dbReference type="CDD" id="cd00637">
    <property type="entry name" value="7tm_classA_rhodopsin-like"/>
    <property type="match status" value="1"/>
</dbReference>
<evidence type="ECO:0000313" key="11">
    <source>
        <dbReference type="EMBL" id="CAF0961426.1"/>
    </source>
</evidence>
<reference evidence="11" key="1">
    <citation type="submission" date="2021-02" db="EMBL/GenBank/DDBJ databases">
        <authorList>
            <person name="Nowell W R."/>
        </authorList>
    </citation>
    <scope>NUCLEOTIDE SEQUENCE</scope>
</reference>
<dbReference type="InterPro" id="IPR017452">
    <property type="entry name" value="GPCR_Rhodpsn_7TM"/>
</dbReference>
<evidence type="ECO:0000256" key="9">
    <source>
        <dbReference type="SAM" id="Phobius"/>
    </source>
</evidence>
<gene>
    <name evidence="11" type="ORF">IZO911_LOCUS15564</name>
    <name evidence="12" type="ORF">KXQ929_LOCUS14673</name>
</gene>
<comment type="subcellular location">
    <subcellularLocation>
        <location evidence="1">Membrane</location>
        <topology evidence="1">Multi-pass membrane protein</topology>
    </subcellularLocation>
</comment>
<feature type="transmembrane region" description="Helical" evidence="9">
    <location>
        <begin position="20"/>
        <end position="44"/>
    </location>
</feature>
<keyword evidence="4 8" id="KW-0297">G-protein coupled receptor</keyword>
<feature type="transmembrane region" description="Helical" evidence="9">
    <location>
        <begin position="140"/>
        <end position="159"/>
    </location>
</feature>
<evidence type="ECO:0000256" key="3">
    <source>
        <dbReference type="ARBA" id="ARBA00022989"/>
    </source>
</evidence>
<evidence type="ECO:0000256" key="2">
    <source>
        <dbReference type="ARBA" id="ARBA00022692"/>
    </source>
</evidence>
<feature type="transmembrane region" description="Helical" evidence="9">
    <location>
        <begin position="56"/>
        <end position="79"/>
    </location>
</feature>
<keyword evidence="5 9" id="KW-0472">Membrane</keyword>
<dbReference type="Proteomes" id="UP000663868">
    <property type="component" value="Unassembled WGS sequence"/>
</dbReference>